<dbReference type="Proteomes" id="UP000196581">
    <property type="component" value="Unassembled WGS sequence"/>
</dbReference>
<feature type="transmembrane region" description="Helical" evidence="1">
    <location>
        <begin position="106"/>
        <end position="126"/>
    </location>
</feature>
<keyword evidence="1" id="KW-0472">Membrane</keyword>
<feature type="transmembrane region" description="Helical" evidence="1">
    <location>
        <begin position="138"/>
        <end position="159"/>
    </location>
</feature>
<evidence type="ECO:0000313" key="2">
    <source>
        <dbReference type="EMBL" id="SLM96268.1"/>
    </source>
</evidence>
<dbReference type="AlphaFoldDB" id="A0A1X6XAP2"/>
<keyword evidence="1" id="KW-0812">Transmembrane</keyword>
<feature type="transmembrane region" description="Helical" evidence="1">
    <location>
        <begin position="40"/>
        <end position="62"/>
    </location>
</feature>
<gene>
    <name evidence="2" type="ORF">FM105_05600</name>
</gene>
<feature type="transmembrane region" description="Helical" evidence="1">
    <location>
        <begin position="231"/>
        <end position="251"/>
    </location>
</feature>
<sequence>MGRPRRGGVSPLRDLPVVLWLLLAAVAAVIQPYLREAVWVMVHLALLGAMTHAVLVWSTFFAQALLKTPESVDPAAHQSLRQAGMVVGVLCVITGVPISLWPLVVVGASVVAAVVVWHGIAMARRLRAALPSRFGVTVRYYLAASVCLPVGAVFGVLLARWPASELFGRLLTAHTLTMLLGWLGLTIIGTLVTFWPTMLRTRVDPRAAVLAQQALPIVLAGIVLIDIGALAALQGLVVAGLLVHLLGVIWWGRALVGPVRTAPPRRAPGVFAAAALVWGLVLLVSLIVHVATAGSWGAIAGGYLPITLIAVLGFTLQLLTGALSQLIPTVLGGGPRVRAAVDAEFGRLLWFRLAVLNSGLIVALSPVPVEAQRVALAAVMLAVGLLVPLLLRGIIVGVRGRRAGPQNFIAEAR</sequence>
<protein>
    <submittedName>
        <fullName evidence="2">Multicopper oxidase</fullName>
    </submittedName>
</protein>
<dbReference type="InterPro" id="IPR036927">
    <property type="entry name" value="Cyt_c_oxase-like_su1_sf"/>
</dbReference>
<feature type="transmembrane region" description="Helical" evidence="1">
    <location>
        <begin position="303"/>
        <end position="327"/>
    </location>
</feature>
<feature type="transmembrane region" description="Helical" evidence="1">
    <location>
        <begin position="271"/>
        <end position="291"/>
    </location>
</feature>
<dbReference type="RefSeq" id="WP_087006008.1">
    <property type="nucleotide sequence ID" value="NZ_FWFF01000008.1"/>
</dbReference>
<name>A0A1X6XAP2_9MICO</name>
<dbReference type="Gene3D" id="1.20.210.10">
    <property type="entry name" value="Cytochrome c oxidase-like, subunit I domain"/>
    <property type="match status" value="1"/>
</dbReference>
<organism evidence="2 3">
    <name type="scientific">Brevibacterium yomogidense</name>
    <dbReference type="NCBI Taxonomy" id="946573"/>
    <lineage>
        <taxon>Bacteria</taxon>
        <taxon>Bacillati</taxon>
        <taxon>Actinomycetota</taxon>
        <taxon>Actinomycetes</taxon>
        <taxon>Micrococcales</taxon>
        <taxon>Brevibacteriaceae</taxon>
        <taxon>Brevibacterium</taxon>
    </lineage>
</organism>
<feature type="transmembrane region" description="Helical" evidence="1">
    <location>
        <begin position="207"/>
        <end position="225"/>
    </location>
</feature>
<dbReference type="SUPFAM" id="SSF81442">
    <property type="entry name" value="Cytochrome c oxidase subunit I-like"/>
    <property type="match status" value="1"/>
</dbReference>
<reference evidence="3" key="1">
    <citation type="submission" date="2017-02" db="EMBL/GenBank/DDBJ databases">
        <authorList>
            <person name="Dridi B."/>
        </authorList>
    </citation>
    <scope>NUCLEOTIDE SEQUENCE [LARGE SCALE GENOMIC DNA]</scope>
    <source>
        <strain evidence="3">B Co 03.10</strain>
    </source>
</reference>
<feature type="transmembrane region" description="Helical" evidence="1">
    <location>
        <begin position="374"/>
        <end position="395"/>
    </location>
</feature>
<feature type="transmembrane region" description="Helical" evidence="1">
    <location>
        <begin position="348"/>
        <end position="368"/>
    </location>
</feature>
<dbReference type="EMBL" id="FWFF01000008">
    <property type="protein sequence ID" value="SLM96268.1"/>
    <property type="molecule type" value="Genomic_DNA"/>
</dbReference>
<evidence type="ECO:0000313" key="3">
    <source>
        <dbReference type="Proteomes" id="UP000196581"/>
    </source>
</evidence>
<accession>A0A1X6XAP2</accession>
<feature type="transmembrane region" description="Helical" evidence="1">
    <location>
        <begin position="171"/>
        <end position="195"/>
    </location>
</feature>
<evidence type="ECO:0000256" key="1">
    <source>
        <dbReference type="SAM" id="Phobius"/>
    </source>
</evidence>
<keyword evidence="1" id="KW-1133">Transmembrane helix</keyword>
<feature type="transmembrane region" description="Helical" evidence="1">
    <location>
        <begin position="12"/>
        <end position="34"/>
    </location>
</feature>
<keyword evidence="3" id="KW-1185">Reference proteome</keyword>
<proteinExistence type="predicted"/>